<evidence type="ECO:0000313" key="8">
    <source>
        <dbReference type="EMBL" id="TMI79654.1"/>
    </source>
</evidence>
<dbReference type="GO" id="GO:0005506">
    <property type="term" value="F:iron ion binding"/>
    <property type="evidence" value="ECO:0007669"/>
    <property type="project" value="InterPro"/>
</dbReference>
<keyword evidence="2 7" id="KW-0349">Heme</keyword>
<dbReference type="InterPro" id="IPR017972">
    <property type="entry name" value="Cyt_P450_CS"/>
</dbReference>
<dbReference type="PROSITE" id="PS00086">
    <property type="entry name" value="CYTOCHROME_P450"/>
    <property type="match status" value="1"/>
</dbReference>
<keyword evidence="3 7" id="KW-0479">Metal-binding</keyword>
<keyword evidence="6 7" id="KW-0503">Monooxygenase</keyword>
<evidence type="ECO:0000256" key="6">
    <source>
        <dbReference type="ARBA" id="ARBA00023033"/>
    </source>
</evidence>
<evidence type="ECO:0000256" key="2">
    <source>
        <dbReference type="ARBA" id="ARBA00022617"/>
    </source>
</evidence>
<evidence type="ECO:0000256" key="5">
    <source>
        <dbReference type="ARBA" id="ARBA00023004"/>
    </source>
</evidence>
<dbReference type="PRINTS" id="PR00359">
    <property type="entry name" value="BP450"/>
</dbReference>
<dbReference type="CDD" id="cd20625">
    <property type="entry name" value="CYP164-like"/>
    <property type="match status" value="1"/>
</dbReference>
<evidence type="ECO:0000256" key="7">
    <source>
        <dbReference type="RuleBase" id="RU000461"/>
    </source>
</evidence>
<dbReference type="Gene3D" id="1.10.630.10">
    <property type="entry name" value="Cytochrome P450"/>
    <property type="match status" value="1"/>
</dbReference>
<sequence>MDPEFVADPYPTYHRLRAKDPVHHSPLGFWVLTRYEDVVAVLRDPRLAKEAIASVVAARFGVEVPPGMGVSMLDRDPPDHTRLRGLVSKAFTPRVVEALRPHIRQIVDGLLERVEGAGSMDLIEEFAYPLPVVVICEMLGVPVEDHERFKGWSLEIARSLDLILRPPDSDLARRSADARHALTDYFRGLIAERRASPRADMLSALIAAEEAGDKLSEQELMATCILLLVAGHETTVNLIGNGTLALLRHPDELRRLRENPALIGSTVEELLRYDGPVQRTARIPSAAVTIGGLTIDAGEMVMPFIGAADRDPAHFPDPDRLDIARSDNRHIGFGLGIHFCLGAPLARLEGQIAINTLVQRLPKLALATDRPEYRQSLTLRGLKTLPVAF</sequence>
<dbReference type="InterPro" id="IPR001128">
    <property type="entry name" value="Cyt_P450"/>
</dbReference>
<name>A0A537J7V9_9BACT</name>
<dbReference type="SUPFAM" id="SSF48264">
    <property type="entry name" value="Cytochrome P450"/>
    <property type="match status" value="1"/>
</dbReference>
<dbReference type="Proteomes" id="UP000320048">
    <property type="component" value="Unassembled WGS sequence"/>
</dbReference>
<evidence type="ECO:0000256" key="3">
    <source>
        <dbReference type="ARBA" id="ARBA00022723"/>
    </source>
</evidence>
<dbReference type="AlphaFoldDB" id="A0A537J7V9"/>
<dbReference type="PANTHER" id="PTHR46696">
    <property type="entry name" value="P450, PUTATIVE (EUROFUNG)-RELATED"/>
    <property type="match status" value="1"/>
</dbReference>
<keyword evidence="4 7" id="KW-0560">Oxidoreductase</keyword>
<dbReference type="PANTHER" id="PTHR46696:SF1">
    <property type="entry name" value="CYTOCHROME P450 YJIB-RELATED"/>
    <property type="match status" value="1"/>
</dbReference>
<dbReference type="InterPro" id="IPR002397">
    <property type="entry name" value="Cyt_P450_B"/>
</dbReference>
<dbReference type="EMBL" id="VBAO01000268">
    <property type="protein sequence ID" value="TMI79654.1"/>
    <property type="molecule type" value="Genomic_DNA"/>
</dbReference>
<comment type="caution">
    <text evidence="8">The sequence shown here is derived from an EMBL/GenBank/DDBJ whole genome shotgun (WGS) entry which is preliminary data.</text>
</comment>
<dbReference type="GO" id="GO:0016705">
    <property type="term" value="F:oxidoreductase activity, acting on paired donors, with incorporation or reduction of molecular oxygen"/>
    <property type="evidence" value="ECO:0007669"/>
    <property type="project" value="InterPro"/>
</dbReference>
<dbReference type="InterPro" id="IPR036396">
    <property type="entry name" value="Cyt_P450_sf"/>
</dbReference>
<evidence type="ECO:0000256" key="4">
    <source>
        <dbReference type="ARBA" id="ARBA00023002"/>
    </source>
</evidence>
<proteinExistence type="inferred from homology"/>
<dbReference type="FunFam" id="1.10.630.10:FF:000018">
    <property type="entry name" value="Cytochrome P450 monooxygenase"/>
    <property type="match status" value="1"/>
</dbReference>
<reference evidence="8 9" key="1">
    <citation type="journal article" date="2019" name="Nat. Microbiol.">
        <title>Mediterranean grassland soil C-N compound turnover is dependent on rainfall and depth, and is mediated by genomically divergent microorganisms.</title>
        <authorList>
            <person name="Diamond S."/>
            <person name="Andeer P.F."/>
            <person name="Li Z."/>
            <person name="Crits-Christoph A."/>
            <person name="Burstein D."/>
            <person name="Anantharaman K."/>
            <person name="Lane K.R."/>
            <person name="Thomas B.C."/>
            <person name="Pan C."/>
            <person name="Northen T.R."/>
            <person name="Banfield J.F."/>
        </authorList>
    </citation>
    <scope>NUCLEOTIDE SEQUENCE [LARGE SCALE GENOMIC DNA]</scope>
    <source>
        <strain evidence="8">NP_7</strain>
    </source>
</reference>
<dbReference type="GO" id="GO:0004497">
    <property type="term" value="F:monooxygenase activity"/>
    <property type="evidence" value="ECO:0007669"/>
    <property type="project" value="UniProtKB-KW"/>
</dbReference>
<comment type="similarity">
    <text evidence="1 7">Belongs to the cytochrome P450 family.</text>
</comment>
<dbReference type="Pfam" id="PF00067">
    <property type="entry name" value="p450"/>
    <property type="match status" value="1"/>
</dbReference>
<evidence type="ECO:0000256" key="1">
    <source>
        <dbReference type="ARBA" id="ARBA00010617"/>
    </source>
</evidence>
<accession>A0A537J7V9</accession>
<dbReference type="GO" id="GO:0020037">
    <property type="term" value="F:heme binding"/>
    <property type="evidence" value="ECO:0007669"/>
    <property type="project" value="InterPro"/>
</dbReference>
<gene>
    <name evidence="8" type="ORF">E6H04_10225</name>
</gene>
<keyword evidence="5 7" id="KW-0408">Iron</keyword>
<evidence type="ECO:0000313" key="9">
    <source>
        <dbReference type="Proteomes" id="UP000320048"/>
    </source>
</evidence>
<organism evidence="8 9">
    <name type="scientific">Candidatus Segetimicrobium genomatis</name>
    <dbReference type="NCBI Taxonomy" id="2569760"/>
    <lineage>
        <taxon>Bacteria</taxon>
        <taxon>Bacillati</taxon>
        <taxon>Candidatus Sysuimicrobiota</taxon>
        <taxon>Candidatus Sysuimicrobiia</taxon>
        <taxon>Candidatus Sysuimicrobiales</taxon>
        <taxon>Candidatus Segetimicrobiaceae</taxon>
        <taxon>Candidatus Segetimicrobium</taxon>
    </lineage>
</organism>
<protein>
    <submittedName>
        <fullName evidence="8">Cytochrome P450</fullName>
    </submittedName>
</protein>